<feature type="region of interest" description="Disordered" evidence="1">
    <location>
        <begin position="268"/>
        <end position="311"/>
    </location>
</feature>
<dbReference type="InterPro" id="IPR000048">
    <property type="entry name" value="IQ_motif_EF-hand-BS"/>
</dbReference>
<feature type="compositionally biased region" description="Basic and acidic residues" evidence="1">
    <location>
        <begin position="276"/>
        <end position="302"/>
    </location>
</feature>
<evidence type="ECO:0000313" key="2">
    <source>
        <dbReference type="EMBL" id="OMJ90988.1"/>
    </source>
</evidence>
<feature type="region of interest" description="Disordered" evidence="1">
    <location>
        <begin position="573"/>
        <end position="596"/>
    </location>
</feature>
<evidence type="ECO:0000313" key="3">
    <source>
        <dbReference type="Proteomes" id="UP000187209"/>
    </source>
</evidence>
<evidence type="ECO:0000256" key="1">
    <source>
        <dbReference type="SAM" id="MobiDB-lite"/>
    </source>
</evidence>
<proteinExistence type="predicted"/>
<dbReference type="AlphaFoldDB" id="A0A1R2CPQ8"/>
<sequence length="596" mass="69905">MSKPGSRSNSEGNKKQSRKSSLITYLLQDTSITKASTERNKADRMRMAVTNKERLLKDQKNVRHITQKIREVQETWEKTVEDEISRYYNNKIICEKSALKIQKIVRGFLVRLKIEPLLLEIREKNSKKITKELRIQTDICMLSLGTNTIPAIKCIQAAYRRYVFRKKLVVMQKCYELYLKEREEILCDFLRKVLLNYSCKIKRDYLAFLQYRIIRMVQIKENLAILTVKNFWRAKKLSFKILKEKFIKIKRRKAAMQNKEAYQKYLASLGGSSPSPKKDQKKVDSTTEGKNEEGNEAEKTSNPEDDEEFKEAQRIKDIIDRKIREKVAMSKLAYAIPDKKDEKMLLPMMQEKALNEDLDDDEGVKSKLFYLTLSNFAKGRSLSRESRPMTRNLHISTPKELNQRRHFDSMIPLPRLALLESANTEYIQYPPLNIPEIEHAHFLLPTTVSARRTEEPVQPRWKAVYNKTPTRKFKKMKLNLNVTGECGERMTRPIQIKERIAHWIPVARRFSSYIPGLDNNGYSAPKWAPLPLNRRILQTANPVYSKRERKNSQSVISRVENSEENAIFSQQHFLRKDQQNSVSPSTQDRSLDFTRF</sequence>
<feature type="region of interest" description="Disordered" evidence="1">
    <location>
        <begin position="1"/>
        <end position="20"/>
    </location>
</feature>
<dbReference type="Pfam" id="PF00612">
    <property type="entry name" value="IQ"/>
    <property type="match status" value="2"/>
</dbReference>
<comment type="caution">
    <text evidence="2">The sequence shown here is derived from an EMBL/GenBank/DDBJ whole genome shotgun (WGS) entry which is preliminary data.</text>
</comment>
<dbReference type="SMART" id="SM00015">
    <property type="entry name" value="IQ"/>
    <property type="match status" value="2"/>
</dbReference>
<dbReference type="Proteomes" id="UP000187209">
    <property type="component" value="Unassembled WGS sequence"/>
</dbReference>
<dbReference type="OrthoDB" id="323980at2759"/>
<accession>A0A1R2CPQ8</accession>
<gene>
    <name evidence="2" type="ORF">SteCoe_6559</name>
</gene>
<name>A0A1R2CPQ8_9CILI</name>
<organism evidence="2 3">
    <name type="scientific">Stentor coeruleus</name>
    <dbReference type="NCBI Taxonomy" id="5963"/>
    <lineage>
        <taxon>Eukaryota</taxon>
        <taxon>Sar</taxon>
        <taxon>Alveolata</taxon>
        <taxon>Ciliophora</taxon>
        <taxon>Postciliodesmatophora</taxon>
        <taxon>Heterotrichea</taxon>
        <taxon>Heterotrichida</taxon>
        <taxon>Stentoridae</taxon>
        <taxon>Stentor</taxon>
    </lineage>
</organism>
<feature type="compositionally biased region" description="Polar residues" evidence="1">
    <location>
        <begin position="1"/>
        <end position="11"/>
    </location>
</feature>
<protein>
    <submittedName>
        <fullName evidence="2">Uncharacterized protein</fullName>
    </submittedName>
</protein>
<reference evidence="2 3" key="1">
    <citation type="submission" date="2016-11" db="EMBL/GenBank/DDBJ databases">
        <title>The macronuclear genome of Stentor coeruleus: a giant cell with tiny introns.</title>
        <authorList>
            <person name="Slabodnick M."/>
            <person name="Ruby J.G."/>
            <person name="Reiff S.B."/>
            <person name="Swart E.C."/>
            <person name="Gosai S."/>
            <person name="Prabakaran S."/>
            <person name="Witkowska E."/>
            <person name="Larue G.E."/>
            <person name="Fisher S."/>
            <person name="Freeman R.M."/>
            <person name="Gunawardena J."/>
            <person name="Chu W."/>
            <person name="Stover N.A."/>
            <person name="Gregory B.D."/>
            <person name="Nowacki M."/>
            <person name="Derisi J."/>
            <person name="Roy S.W."/>
            <person name="Marshall W.F."/>
            <person name="Sood P."/>
        </authorList>
    </citation>
    <scope>NUCLEOTIDE SEQUENCE [LARGE SCALE GENOMIC DNA]</scope>
    <source>
        <strain evidence="2">WM001</strain>
    </source>
</reference>
<dbReference type="PROSITE" id="PS50096">
    <property type="entry name" value="IQ"/>
    <property type="match status" value="1"/>
</dbReference>
<keyword evidence="3" id="KW-1185">Reference proteome</keyword>
<dbReference type="Gene3D" id="1.20.5.190">
    <property type="match status" value="1"/>
</dbReference>
<dbReference type="EMBL" id="MPUH01000091">
    <property type="protein sequence ID" value="OMJ90988.1"/>
    <property type="molecule type" value="Genomic_DNA"/>
</dbReference>
<feature type="compositionally biased region" description="Polar residues" evidence="1">
    <location>
        <begin position="579"/>
        <end position="588"/>
    </location>
</feature>